<dbReference type="EMBL" id="AMCI01002055">
    <property type="protein sequence ID" value="EJX03740.1"/>
    <property type="molecule type" value="Genomic_DNA"/>
</dbReference>
<evidence type="ECO:0000313" key="4">
    <source>
        <dbReference type="EMBL" id="EJX03740.1"/>
    </source>
</evidence>
<evidence type="ECO:0000256" key="2">
    <source>
        <dbReference type="ARBA" id="ARBA00022679"/>
    </source>
</evidence>
<proteinExistence type="predicted"/>
<dbReference type="Pfam" id="PF01596">
    <property type="entry name" value="Methyltransf_3"/>
    <property type="match status" value="1"/>
</dbReference>
<dbReference type="AlphaFoldDB" id="J9GTP5"/>
<keyword evidence="1 4" id="KW-0489">Methyltransferase</keyword>
<protein>
    <submittedName>
        <fullName evidence="4">O-methyltransferase, family 3</fullName>
        <ecNumber evidence="4">2.1.1.-</ecNumber>
    </submittedName>
</protein>
<keyword evidence="3" id="KW-0949">S-adenosyl-L-methionine</keyword>
<keyword evidence="2 4" id="KW-0808">Transferase</keyword>
<sequence length="40" mass="4441">TTGIAKFNDMVINDSRVESVILPLRDGINLIHKKMDTTAL</sequence>
<evidence type="ECO:0000256" key="1">
    <source>
        <dbReference type="ARBA" id="ARBA00022603"/>
    </source>
</evidence>
<accession>J9GTP5</accession>
<dbReference type="GO" id="GO:0032259">
    <property type="term" value="P:methylation"/>
    <property type="evidence" value="ECO:0007669"/>
    <property type="project" value="UniProtKB-KW"/>
</dbReference>
<name>J9GTP5_9ZZZZ</name>
<dbReference type="InterPro" id="IPR002935">
    <property type="entry name" value="SAM_O-MeTrfase"/>
</dbReference>
<dbReference type="GO" id="GO:0008171">
    <property type="term" value="F:O-methyltransferase activity"/>
    <property type="evidence" value="ECO:0007669"/>
    <property type="project" value="InterPro"/>
</dbReference>
<dbReference type="EC" id="2.1.1.-" evidence="4"/>
<organism evidence="4">
    <name type="scientific">gut metagenome</name>
    <dbReference type="NCBI Taxonomy" id="749906"/>
    <lineage>
        <taxon>unclassified sequences</taxon>
        <taxon>metagenomes</taxon>
        <taxon>organismal metagenomes</taxon>
    </lineage>
</organism>
<comment type="caution">
    <text evidence="4">The sequence shown here is derived from an EMBL/GenBank/DDBJ whole genome shotgun (WGS) entry which is preliminary data.</text>
</comment>
<gene>
    <name evidence="4" type="ORF">EVA_08155</name>
</gene>
<dbReference type="InterPro" id="IPR029063">
    <property type="entry name" value="SAM-dependent_MTases_sf"/>
</dbReference>
<reference evidence="4" key="1">
    <citation type="journal article" date="2012" name="PLoS ONE">
        <title>Gene sets for utilization of primary and secondary nutrition supplies in the distal gut of endangered iberian lynx.</title>
        <authorList>
            <person name="Alcaide M."/>
            <person name="Messina E."/>
            <person name="Richter M."/>
            <person name="Bargiela R."/>
            <person name="Peplies J."/>
            <person name="Huws S.A."/>
            <person name="Newbold C.J."/>
            <person name="Golyshin P.N."/>
            <person name="Simon M.A."/>
            <person name="Lopez G."/>
            <person name="Yakimov M.M."/>
            <person name="Ferrer M."/>
        </authorList>
    </citation>
    <scope>NUCLEOTIDE SEQUENCE</scope>
</reference>
<feature type="non-terminal residue" evidence="4">
    <location>
        <position position="1"/>
    </location>
</feature>
<dbReference type="Gene3D" id="3.40.50.150">
    <property type="entry name" value="Vaccinia Virus protein VP39"/>
    <property type="match status" value="1"/>
</dbReference>
<evidence type="ECO:0000256" key="3">
    <source>
        <dbReference type="ARBA" id="ARBA00022691"/>
    </source>
</evidence>